<dbReference type="PANTHER" id="PTHR15718:SF7">
    <property type="entry name" value="G PROTEIN-REGULATED INDUCER OF NEURITE OUTGROWTH 1"/>
    <property type="match status" value="1"/>
</dbReference>
<reference evidence="4 5" key="1">
    <citation type="submission" date="2024-01" db="EMBL/GenBank/DDBJ databases">
        <authorList>
            <person name="Alioto T."/>
            <person name="Alioto T."/>
            <person name="Gomez Garrido J."/>
        </authorList>
    </citation>
    <scope>NUCLEOTIDE SEQUENCE [LARGE SCALE GENOMIC DNA]</scope>
</reference>
<dbReference type="Proteomes" id="UP001314229">
    <property type="component" value="Unassembled WGS sequence"/>
</dbReference>
<sequence>MGSLKDEIRGLKEDHQSCEKTDDGEHPGNSDGTAVPEAPKINTSQDSTTQEDYQPKLHMNTSYVEESGGDPMSKDQVLSGGVCDQSDSIRVTDCTQADAITLTQQPEADKTTSQHNETTVSNKFLRDGDAEIQREKSKEKNMDQETEKVAKNGNISVPVPSTPDPSDPYSPAPFGQHHMRTQVSLEVVQCCSAATSPMTPPEGGHSFFFPSSFGKSEPVGTDTKDAELQVGQHVEFCSVATSPMTPKTPSTTAFPELIGRETVQKEEKVKKIEGQGGSDQQESLPMTKSSAVAESEISGALKFTTSKELTEVFSCPAAGLTDSQVHLKDSNHQCKQQRMGSMDQDITILVTHYGNTEEEEGEKTESSFYTIEPEMVKIDEFEELGENNSNLKKEDAKEMISAETVEPDQIQVTSNKIKTEGNSVSAGDQPKTDAKSENLEVKEEKDACDELKDSSVTRCPVPESPAPFGCHNIRTQVSLEVVQCQSVATSPMTPPEGDHAFYFPSSVGRCGGVDAELQVGQQVEFRSVATAPMTPRTPTTMTFPEIRKEASIEEKIVEVEEDEKEQVGTEKVEEKEEALKEEEKVTEEKKVEAAVEENSEERNGNEKDEEKCEEPVQEVNWDDKGMTWEVYGAVVEVAVLGSAIQKHLEKQVKKKKEQPSLPPPPPLNPAAIPLIPEPTQGCSGSGKGRAGKRGEQDGKVSRRRRNPFRLLMENVQQPHCCSRAHTTE</sequence>
<feature type="compositionally biased region" description="Low complexity" evidence="2">
    <location>
        <begin position="669"/>
        <end position="682"/>
    </location>
</feature>
<dbReference type="EMBL" id="CAWUFR010000025">
    <property type="protein sequence ID" value="CAK6956345.1"/>
    <property type="molecule type" value="Genomic_DNA"/>
</dbReference>
<feature type="compositionally biased region" description="Polar residues" evidence="2">
    <location>
        <begin position="417"/>
        <end position="426"/>
    </location>
</feature>
<feature type="region of interest" description="Disordered" evidence="2">
    <location>
        <begin position="553"/>
        <end position="620"/>
    </location>
</feature>
<organism evidence="4 5">
    <name type="scientific">Scomber scombrus</name>
    <name type="common">Atlantic mackerel</name>
    <name type="synonym">Scomber vernalis</name>
    <dbReference type="NCBI Taxonomy" id="13677"/>
    <lineage>
        <taxon>Eukaryota</taxon>
        <taxon>Metazoa</taxon>
        <taxon>Chordata</taxon>
        <taxon>Craniata</taxon>
        <taxon>Vertebrata</taxon>
        <taxon>Euteleostomi</taxon>
        <taxon>Actinopterygii</taxon>
        <taxon>Neopterygii</taxon>
        <taxon>Teleostei</taxon>
        <taxon>Neoteleostei</taxon>
        <taxon>Acanthomorphata</taxon>
        <taxon>Pelagiaria</taxon>
        <taxon>Scombriformes</taxon>
        <taxon>Scombridae</taxon>
        <taxon>Scomber</taxon>
    </lineage>
</organism>
<feature type="compositionally biased region" description="Basic and acidic residues" evidence="2">
    <location>
        <begin position="600"/>
        <end position="614"/>
    </location>
</feature>
<feature type="region of interest" description="Disordered" evidence="2">
    <location>
        <begin position="417"/>
        <end position="447"/>
    </location>
</feature>
<feature type="compositionally biased region" description="Basic and acidic residues" evidence="2">
    <location>
        <begin position="430"/>
        <end position="447"/>
    </location>
</feature>
<feature type="compositionally biased region" description="Basic and acidic residues" evidence="2">
    <location>
        <begin position="565"/>
        <end position="593"/>
    </location>
</feature>
<dbReference type="PANTHER" id="PTHR15718">
    <property type="entry name" value="G PROTEIN-REGULATED INDUCER OF NEURITE OUTGROWTH C-TERMINAL DOMAIN-CONTAINING PROTEIN"/>
    <property type="match status" value="1"/>
</dbReference>
<name>A0AAV1NAX9_SCOSC</name>
<evidence type="ECO:0000259" key="3">
    <source>
        <dbReference type="Pfam" id="PF15235"/>
    </source>
</evidence>
<dbReference type="GO" id="GO:0031175">
    <property type="term" value="P:neuron projection development"/>
    <property type="evidence" value="ECO:0007669"/>
    <property type="project" value="TreeGrafter"/>
</dbReference>
<evidence type="ECO:0000256" key="2">
    <source>
        <dbReference type="SAM" id="MobiDB-lite"/>
    </source>
</evidence>
<evidence type="ECO:0000313" key="5">
    <source>
        <dbReference type="Proteomes" id="UP001314229"/>
    </source>
</evidence>
<keyword evidence="5" id="KW-1185">Reference proteome</keyword>
<feature type="compositionally biased region" description="Basic and acidic residues" evidence="2">
    <location>
        <begin position="124"/>
        <end position="150"/>
    </location>
</feature>
<proteinExistence type="predicted"/>
<dbReference type="Pfam" id="PF15235">
    <property type="entry name" value="GRIN_C"/>
    <property type="match status" value="1"/>
</dbReference>
<feature type="compositionally biased region" description="Polar residues" evidence="2">
    <location>
        <begin position="113"/>
        <end position="122"/>
    </location>
</feature>
<dbReference type="GO" id="GO:0005886">
    <property type="term" value="C:plasma membrane"/>
    <property type="evidence" value="ECO:0007669"/>
    <property type="project" value="TreeGrafter"/>
</dbReference>
<evidence type="ECO:0000256" key="1">
    <source>
        <dbReference type="ARBA" id="ARBA00002358"/>
    </source>
</evidence>
<protein>
    <submittedName>
        <fullName evidence="4">G protein-regulated inducer of neurite outgrowth 3</fullName>
    </submittedName>
</protein>
<dbReference type="InterPro" id="IPR032745">
    <property type="entry name" value="GRIN_C"/>
</dbReference>
<feature type="domain" description="G protein-regulated inducer of neurite outgrowth C-terminal" evidence="3">
    <location>
        <begin position="583"/>
        <end position="726"/>
    </location>
</feature>
<evidence type="ECO:0000313" key="4">
    <source>
        <dbReference type="EMBL" id="CAK6956345.1"/>
    </source>
</evidence>
<dbReference type="InterPro" id="IPR026646">
    <property type="entry name" value="GPRIN2-like/GPRIN3"/>
</dbReference>
<feature type="compositionally biased region" description="Basic and acidic residues" evidence="2">
    <location>
        <begin position="1"/>
        <end position="28"/>
    </location>
</feature>
<comment type="caution">
    <text evidence="4">The sequence shown here is derived from an EMBL/GenBank/DDBJ whole genome shotgun (WGS) entry which is preliminary data.</text>
</comment>
<feature type="region of interest" description="Disordered" evidence="2">
    <location>
        <begin position="103"/>
        <end position="167"/>
    </location>
</feature>
<feature type="region of interest" description="Disordered" evidence="2">
    <location>
        <begin position="648"/>
        <end position="728"/>
    </location>
</feature>
<comment type="function">
    <text evidence="1">May be involved in neurite outgrowth.</text>
</comment>
<gene>
    <name evidence="4" type="ORF">FSCOSCO3_A031511</name>
</gene>
<feature type="compositionally biased region" description="Polar residues" evidence="2">
    <location>
        <begin position="41"/>
        <end position="52"/>
    </location>
</feature>
<dbReference type="AlphaFoldDB" id="A0AAV1NAX9"/>
<accession>A0AAV1NAX9</accession>
<feature type="region of interest" description="Disordered" evidence="2">
    <location>
        <begin position="1"/>
        <end position="83"/>
    </location>
</feature>